<reference evidence="2 3" key="1">
    <citation type="submission" date="2019-08" db="EMBL/GenBank/DDBJ databases">
        <title>Complete genome sequence of Candidatus Uab amorphum.</title>
        <authorList>
            <person name="Shiratori T."/>
            <person name="Suzuki S."/>
            <person name="Kakizawa Y."/>
            <person name="Ishida K."/>
        </authorList>
    </citation>
    <scope>NUCLEOTIDE SEQUENCE [LARGE SCALE GENOMIC DNA]</scope>
    <source>
        <strain evidence="2 3">SRT547</strain>
    </source>
</reference>
<dbReference type="InterPro" id="IPR014729">
    <property type="entry name" value="Rossmann-like_a/b/a_fold"/>
</dbReference>
<feature type="domain" description="DUF218" evidence="1">
    <location>
        <begin position="6"/>
        <end position="121"/>
    </location>
</feature>
<dbReference type="PANTHER" id="PTHR30336">
    <property type="entry name" value="INNER MEMBRANE PROTEIN, PROBABLE PERMEASE"/>
    <property type="match status" value="1"/>
</dbReference>
<dbReference type="PANTHER" id="PTHR30336:SF20">
    <property type="entry name" value="DUF218 DOMAIN-CONTAINING PROTEIN"/>
    <property type="match status" value="1"/>
</dbReference>
<evidence type="ECO:0000259" key="1">
    <source>
        <dbReference type="Pfam" id="PF02698"/>
    </source>
</evidence>
<dbReference type="OrthoDB" id="9782395at2"/>
<dbReference type="Gene3D" id="3.40.50.620">
    <property type="entry name" value="HUPs"/>
    <property type="match status" value="1"/>
</dbReference>
<dbReference type="Proteomes" id="UP000326354">
    <property type="component" value="Chromosome"/>
</dbReference>
<keyword evidence="3" id="KW-1185">Reference proteome</keyword>
<gene>
    <name evidence="2" type="ORF">UABAM_03416</name>
</gene>
<name>A0A5S9F4F6_UABAM</name>
<dbReference type="CDD" id="cd06259">
    <property type="entry name" value="YdcF-like"/>
    <property type="match status" value="1"/>
</dbReference>
<dbReference type="EMBL" id="AP019860">
    <property type="protein sequence ID" value="BBM85053.1"/>
    <property type="molecule type" value="Genomic_DNA"/>
</dbReference>
<protein>
    <recommendedName>
        <fullName evidence="1">DUF218 domain-containing protein</fullName>
    </recommendedName>
</protein>
<evidence type="ECO:0000313" key="2">
    <source>
        <dbReference type="EMBL" id="BBM85053.1"/>
    </source>
</evidence>
<dbReference type="InterPro" id="IPR003848">
    <property type="entry name" value="DUF218"/>
</dbReference>
<dbReference type="KEGG" id="uam:UABAM_03416"/>
<organism evidence="2 3">
    <name type="scientific">Uabimicrobium amorphum</name>
    <dbReference type="NCBI Taxonomy" id="2596890"/>
    <lineage>
        <taxon>Bacteria</taxon>
        <taxon>Pseudomonadati</taxon>
        <taxon>Planctomycetota</taxon>
        <taxon>Candidatus Uabimicrobiia</taxon>
        <taxon>Candidatus Uabimicrobiales</taxon>
        <taxon>Candidatus Uabimicrobiaceae</taxon>
        <taxon>Candidatus Uabimicrobium</taxon>
    </lineage>
</organism>
<proteinExistence type="predicted"/>
<dbReference type="InterPro" id="IPR051599">
    <property type="entry name" value="Cell_Envelope_Assoc"/>
</dbReference>
<dbReference type="Pfam" id="PF02698">
    <property type="entry name" value="DUF218"/>
    <property type="match status" value="1"/>
</dbReference>
<dbReference type="GO" id="GO:0005886">
    <property type="term" value="C:plasma membrane"/>
    <property type="evidence" value="ECO:0007669"/>
    <property type="project" value="TreeGrafter"/>
</dbReference>
<accession>A0A5S9F4F6</accession>
<evidence type="ECO:0000313" key="3">
    <source>
        <dbReference type="Proteomes" id="UP000326354"/>
    </source>
</evidence>
<dbReference type="AlphaFoldDB" id="A0A5S9F4F6"/>
<sequence>MNTHHDALVVLGMVLDSSGKLNTLAQARVKLAATCYKKYNCPIVLSGGGMGEISEARCMLQALLDLQVPAQHIFLEEESLDTLGNAYFTKKQFLEKNNWFRIMVITSEFHVARTRKIFCGVLGKAFSITFLGAEDCISQQQKQQLYAMEKLFLEKLQLSDNFTTPPKRSDYK</sequence>
<dbReference type="RefSeq" id="WP_151969173.1">
    <property type="nucleotide sequence ID" value="NZ_AP019860.1"/>
</dbReference>